<feature type="compositionally biased region" description="Polar residues" evidence="5">
    <location>
        <begin position="360"/>
        <end position="376"/>
    </location>
</feature>
<dbReference type="FunFam" id="1.10.287.950:FF:000001">
    <property type="entry name" value="Methyl-accepting chemotaxis sensory transducer"/>
    <property type="match status" value="1"/>
</dbReference>
<dbReference type="Gene3D" id="6.10.340.10">
    <property type="match status" value="1"/>
</dbReference>
<keyword evidence="6" id="KW-0812">Transmembrane</keyword>
<name>D6SLR9_9BACT</name>
<dbReference type="GO" id="GO:0006935">
    <property type="term" value="P:chemotaxis"/>
    <property type="evidence" value="ECO:0007669"/>
    <property type="project" value="UniProtKB-ARBA"/>
</dbReference>
<evidence type="ECO:0000259" key="7">
    <source>
        <dbReference type="PROSITE" id="PS50111"/>
    </source>
</evidence>
<keyword evidence="2 4" id="KW-0807">Transducer</keyword>
<keyword evidence="6" id="KW-0472">Membrane</keyword>
<organism evidence="9 10">
    <name type="scientific">Desulfonatronospira thiodismutans ASO3-1</name>
    <dbReference type="NCBI Taxonomy" id="555779"/>
    <lineage>
        <taxon>Bacteria</taxon>
        <taxon>Pseudomonadati</taxon>
        <taxon>Thermodesulfobacteriota</taxon>
        <taxon>Desulfovibrionia</taxon>
        <taxon>Desulfovibrionales</taxon>
        <taxon>Desulfonatronovibrionaceae</taxon>
        <taxon>Desulfonatronospira</taxon>
    </lineage>
</organism>
<feature type="domain" description="Methyl-accepting transducer" evidence="7">
    <location>
        <begin position="312"/>
        <end position="548"/>
    </location>
</feature>
<keyword evidence="6" id="KW-1133">Transmembrane helix</keyword>
<evidence type="ECO:0000256" key="1">
    <source>
        <dbReference type="ARBA" id="ARBA00004370"/>
    </source>
</evidence>
<dbReference type="RefSeq" id="WP_008868759.1">
    <property type="nucleotide sequence ID" value="NZ_ACJN02000001.1"/>
</dbReference>
<dbReference type="SMART" id="SM00304">
    <property type="entry name" value="HAMP"/>
    <property type="match status" value="1"/>
</dbReference>
<comment type="subcellular location">
    <subcellularLocation>
        <location evidence="1">Membrane</location>
    </subcellularLocation>
</comment>
<feature type="region of interest" description="Disordered" evidence="5">
    <location>
        <begin position="324"/>
        <end position="347"/>
    </location>
</feature>
<dbReference type="SMART" id="SM00283">
    <property type="entry name" value="MA"/>
    <property type="match status" value="1"/>
</dbReference>
<dbReference type="GO" id="GO:0007165">
    <property type="term" value="P:signal transduction"/>
    <property type="evidence" value="ECO:0007669"/>
    <property type="project" value="UniProtKB-KW"/>
</dbReference>
<evidence type="ECO:0000256" key="2">
    <source>
        <dbReference type="ARBA" id="ARBA00023224"/>
    </source>
</evidence>
<feature type="region of interest" description="Disordered" evidence="5">
    <location>
        <begin position="286"/>
        <end position="306"/>
    </location>
</feature>
<evidence type="ECO:0000256" key="3">
    <source>
        <dbReference type="ARBA" id="ARBA00029447"/>
    </source>
</evidence>
<proteinExistence type="inferred from homology"/>
<evidence type="ECO:0000256" key="6">
    <source>
        <dbReference type="SAM" id="Phobius"/>
    </source>
</evidence>
<dbReference type="CDD" id="cd06225">
    <property type="entry name" value="HAMP"/>
    <property type="match status" value="1"/>
</dbReference>
<comment type="caution">
    <text evidence="9">The sequence shown here is derived from an EMBL/GenBank/DDBJ whole genome shotgun (WGS) entry which is preliminary data.</text>
</comment>
<dbReference type="PROSITE" id="PS50885">
    <property type="entry name" value="HAMP"/>
    <property type="match status" value="1"/>
</dbReference>
<evidence type="ECO:0000259" key="8">
    <source>
        <dbReference type="PROSITE" id="PS50885"/>
    </source>
</evidence>
<dbReference type="eggNOG" id="COG0840">
    <property type="taxonomic scope" value="Bacteria"/>
</dbReference>
<dbReference type="Proteomes" id="UP000005496">
    <property type="component" value="Unassembled WGS sequence"/>
</dbReference>
<feature type="transmembrane region" description="Helical" evidence="6">
    <location>
        <begin position="193"/>
        <end position="211"/>
    </location>
</feature>
<reference evidence="9" key="1">
    <citation type="submission" date="2010-05" db="EMBL/GenBank/DDBJ databases">
        <title>The draft genome of Desulfonatronospira thiodismutans ASO3-1.</title>
        <authorList>
            <consortium name="US DOE Joint Genome Institute (JGI-PGF)"/>
            <person name="Lucas S."/>
            <person name="Copeland A."/>
            <person name="Lapidus A."/>
            <person name="Cheng J.-F."/>
            <person name="Bruce D."/>
            <person name="Goodwin L."/>
            <person name="Pitluck S."/>
            <person name="Chertkov O."/>
            <person name="Brettin T."/>
            <person name="Detter J.C."/>
            <person name="Han C."/>
            <person name="Land M.L."/>
            <person name="Hauser L."/>
            <person name="Kyrpides N."/>
            <person name="Mikhailova N."/>
            <person name="Muyzer G."/>
            <person name="Woyke T."/>
        </authorList>
    </citation>
    <scope>NUCLEOTIDE SEQUENCE [LARGE SCALE GENOMIC DNA]</scope>
    <source>
        <strain evidence="9">ASO3-1</strain>
    </source>
</reference>
<dbReference type="PANTHER" id="PTHR32089">
    <property type="entry name" value="METHYL-ACCEPTING CHEMOTAXIS PROTEIN MCPB"/>
    <property type="match status" value="1"/>
</dbReference>
<dbReference type="Pfam" id="PF00672">
    <property type="entry name" value="HAMP"/>
    <property type="match status" value="1"/>
</dbReference>
<dbReference type="InterPro" id="IPR004089">
    <property type="entry name" value="MCPsignal_dom"/>
</dbReference>
<feature type="compositionally biased region" description="Basic and acidic residues" evidence="5">
    <location>
        <begin position="289"/>
        <end position="302"/>
    </location>
</feature>
<dbReference type="PROSITE" id="PS50111">
    <property type="entry name" value="CHEMOTAXIS_TRANSDUC_2"/>
    <property type="match status" value="1"/>
</dbReference>
<dbReference type="GO" id="GO:0016020">
    <property type="term" value="C:membrane"/>
    <property type="evidence" value="ECO:0007669"/>
    <property type="project" value="UniProtKB-SubCell"/>
</dbReference>
<dbReference type="CDD" id="cd11386">
    <property type="entry name" value="MCP_signal"/>
    <property type="match status" value="1"/>
</dbReference>
<dbReference type="Pfam" id="PF00015">
    <property type="entry name" value="MCPsignal"/>
    <property type="match status" value="1"/>
</dbReference>
<feature type="region of interest" description="Disordered" evidence="5">
    <location>
        <begin position="359"/>
        <end position="382"/>
    </location>
</feature>
<evidence type="ECO:0000256" key="5">
    <source>
        <dbReference type="SAM" id="MobiDB-lite"/>
    </source>
</evidence>
<sequence>MKFVNIFSRSILLKVVVLVVLLAIVVFTLLILVNSYWQRADTMSQIESQGYRTTDLVELNIEEPMLIGDNEGTHQQFARIDDLYDDLNVYLTDFRGNITYSTSEDNLRMDMDEVHPEPDVHQVVFDSLDRETEESAMVTAGGTTYFMTVRSIPNEPECYHCHGSSQPILGSMLVMQDIDPDLALLQRHQIQNALLGLGCLLILVFSMVYFLRKTVINRITYLHDMETRVSKGELDLEFQDLGEDELGRLNQGFKEMVQNLKQKISESQEKTRMAEEQTREANLAMEEAAEARDAAEERERSLQEAAAQVQSITSELTQFTEQLASQVEQASRGAEEQSRRTTETATSMEEMNATVLEVAQNASRSAEESTQAQETARSGEKTVHEAVKAIATVQRNALGLKKQIVTLGEHAEGIGKIMNVIDDIADQTNLLALNAAIEAARAGDAGRGFAVVADEVRKLAEKTMKATQEVSQYISNIQEEVHKNMDSVDNTVESVKGATKQANESGKQLSQIVKLVKRANEQVQAIATATEEQSTASEEINKNIEEINRISKETAGVMNQSAQAITDLNKQTQKLQSLVDKLQKSSQNN</sequence>
<feature type="transmembrane region" description="Helical" evidence="6">
    <location>
        <begin position="12"/>
        <end position="37"/>
    </location>
</feature>
<accession>D6SLR9</accession>
<protein>
    <submittedName>
        <fullName evidence="9">Methyl-accepting chemotaxis sensory transducer</fullName>
    </submittedName>
</protein>
<dbReference type="SUPFAM" id="SSF158472">
    <property type="entry name" value="HAMP domain-like"/>
    <property type="match status" value="1"/>
</dbReference>
<evidence type="ECO:0000313" key="10">
    <source>
        <dbReference type="Proteomes" id="UP000005496"/>
    </source>
</evidence>
<comment type="similarity">
    <text evidence="3">Belongs to the methyl-accepting chemotaxis (MCP) protein family.</text>
</comment>
<dbReference type="PANTHER" id="PTHR32089:SF112">
    <property type="entry name" value="LYSOZYME-LIKE PROTEIN-RELATED"/>
    <property type="match status" value="1"/>
</dbReference>
<dbReference type="EMBL" id="ACJN02000001">
    <property type="protein sequence ID" value="EFI35630.1"/>
    <property type="molecule type" value="Genomic_DNA"/>
</dbReference>
<dbReference type="SUPFAM" id="SSF58104">
    <property type="entry name" value="Methyl-accepting chemotaxis protein (MCP) signaling domain"/>
    <property type="match status" value="1"/>
</dbReference>
<gene>
    <name evidence="9" type="ORF">Dthio_PD3059</name>
</gene>
<feature type="domain" description="HAMP" evidence="8">
    <location>
        <begin position="213"/>
        <end position="265"/>
    </location>
</feature>
<dbReference type="Gene3D" id="1.10.287.950">
    <property type="entry name" value="Methyl-accepting chemotaxis protein"/>
    <property type="match status" value="1"/>
</dbReference>
<feature type="compositionally biased region" description="Basic and acidic residues" evidence="5">
    <location>
        <begin position="333"/>
        <end position="342"/>
    </location>
</feature>
<keyword evidence="10" id="KW-1185">Reference proteome</keyword>
<dbReference type="AlphaFoldDB" id="D6SLR9"/>
<evidence type="ECO:0000256" key="4">
    <source>
        <dbReference type="PROSITE-ProRule" id="PRU00284"/>
    </source>
</evidence>
<dbReference type="Gene3D" id="3.30.450.290">
    <property type="match status" value="1"/>
</dbReference>
<dbReference type="InterPro" id="IPR003660">
    <property type="entry name" value="HAMP_dom"/>
</dbReference>
<evidence type="ECO:0000313" key="9">
    <source>
        <dbReference type="EMBL" id="EFI35630.1"/>
    </source>
</evidence>